<evidence type="ECO:0000313" key="1">
    <source>
        <dbReference type="EMBL" id="OWK39881.1"/>
    </source>
</evidence>
<reference evidence="2" key="1">
    <citation type="submission" date="2017-06" db="EMBL/GenBank/DDBJ databases">
        <title>Genome analysis of Fimbriiglobus ruber SP5, the first member of the order Planctomycetales with confirmed chitinolytic capability.</title>
        <authorList>
            <person name="Ravin N.V."/>
            <person name="Rakitin A.L."/>
            <person name="Ivanova A.A."/>
            <person name="Beletsky A.V."/>
            <person name="Kulichevskaya I.S."/>
            <person name="Mardanov A.V."/>
            <person name="Dedysh S.N."/>
        </authorList>
    </citation>
    <scope>NUCLEOTIDE SEQUENCE [LARGE SCALE GENOMIC DNA]</scope>
    <source>
        <strain evidence="2">SP5</strain>
    </source>
</reference>
<protein>
    <submittedName>
        <fullName evidence="1">Uncharacterized protein</fullName>
    </submittedName>
</protein>
<evidence type="ECO:0000313" key="2">
    <source>
        <dbReference type="Proteomes" id="UP000214646"/>
    </source>
</evidence>
<keyword evidence="2" id="KW-1185">Reference proteome</keyword>
<sequence length="127" mass="13834">MGKALRKKNQDGLLIALACGATVEGAARQCGVHERTVYRRLEEPDFKRELQRVRADMLARAAGMLTAAGLESVRTLLELLKPTGPAAIRLGAARAILEIGLRVREVVDLETRIADLEQKFGLDEGGQ</sequence>
<dbReference type="Proteomes" id="UP000214646">
    <property type="component" value="Unassembled WGS sequence"/>
</dbReference>
<accession>A0A225DEA8</accession>
<dbReference type="RefSeq" id="WP_088256708.1">
    <property type="nucleotide sequence ID" value="NZ_NIDE01000009.1"/>
</dbReference>
<dbReference type="OrthoDB" id="286037at2"/>
<dbReference type="AlphaFoldDB" id="A0A225DEA8"/>
<dbReference type="EMBL" id="NIDE01000009">
    <property type="protein sequence ID" value="OWK39881.1"/>
    <property type="molecule type" value="Genomic_DNA"/>
</dbReference>
<proteinExistence type="predicted"/>
<organism evidence="1 2">
    <name type="scientific">Fimbriiglobus ruber</name>
    <dbReference type="NCBI Taxonomy" id="1908690"/>
    <lineage>
        <taxon>Bacteria</taxon>
        <taxon>Pseudomonadati</taxon>
        <taxon>Planctomycetota</taxon>
        <taxon>Planctomycetia</taxon>
        <taxon>Gemmatales</taxon>
        <taxon>Gemmataceae</taxon>
        <taxon>Fimbriiglobus</taxon>
    </lineage>
</organism>
<comment type="caution">
    <text evidence="1">The sequence shown here is derived from an EMBL/GenBank/DDBJ whole genome shotgun (WGS) entry which is preliminary data.</text>
</comment>
<name>A0A225DEA8_9BACT</name>
<gene>
    <name evidence="1" type="ORF">FRUB_05771</name>
</gene>